<dbReference type="Proteomes" id="UP000316781">
    <property type="component" value="Unassembled WGS sequence"/>
</dbReference>
<gene>
    <name evidence="2" type="ORF">FM996_11740</name>
</gene>
<protein>
    <submittedName>
        <fullName evidence="2">Uncharacterized protein</fullName>
    </submittedName>
</protein>
<evidence type="ECO:0000256" key="1">
    <source>
        <dbReference type="SAM" id="MobiDB-lite"/>
    </source>
</evidence>
<evidence type="ECO:0000313" key="2">
    <source>
        <dbReference type="EMBL" id="TRL32801.1"/>
    </source>
</evidence>
<feature type="region of interest" description="Disordered" evidence="1">
    <location>
        <begin position="59"/>
        <end position="79"/>
    </location>
</feature>
<dbReference type="EMBL" id="VJMF01000044">
    <property type="protein sequence ID" value="TRL32801.1"/>
    <property type="molecule type" value="Genomic_DNA"/>
</dbReference>
<accession>A0A549ST44</accession>
<organism evidence="2 3">
    <name type="scientific">Methylosinus sporium</name>
    <dbReference type="NCBI Taxonomy" id="428"/>
    <lineage>
        <taxon>Bacteria</taxon>
        <taxon>Pseudomonadati</taxon>
        <taxon>Pseudomonadota</taxon>
        <taxon>Alphaproteobacteria</taxon>
        <taxon>Hyphomicrobiales</taxon>
        <taxon>Methylocystaceae</taxon>
        <taxon>Methylosinus</taxon>
    </lineage>
</organism>
<proteinExistence type="predicted"/>
<reference evidence="2 3" key="1">
    <citation type="submission" date="2019-07" db="EMBL/GenBank/DDBJ databases">
        <title>Ln-dependent methylotrophs.</title>
        <authorList>
            <person name="Tani A."/>
        </authorList>
    </citation>
    <scope>NUCLEOTIDE SEQUENCE [LARGE SCALE GENOMIC DNA]</scope>
    <source>
        <strain evidence="2 3">SM89A</strain>
    </source>
</reference>
<name>A0A549ST44_METSR</name>
<comment type="caution">
    <text evidence="2">The sequence shown here is derived from an EMBL/GenBank/DDBJ whole genome shotgun (WGS) entry which is preliminary data.</text>
</comment>
<dbReference type="AlphaFoldDB" id="A0A549ST44"/>
<evidence type="ECO:0000313" key="3">
    <source>
        <dbReference type="Proteomes" id="UP000316781"/>
    </source>
</evidence>
<dbReference type="RefSeq" id="WP_142863170.1">
    <property type="nucleotide sequence ID" value="NZ_VJMF01000044.1"/>
</dbReference>
<sequence>MSHPDFYDGLLDWPLYGPKDGEIADLVLELADKGLRLAEIECRIKQNLRAWLDDIEAVGTTAPLPTPESEGPSRGRRSI</sequence>